<dbReference type="InterPro" id="IPR027417">
    <property type="entry name" value="P-loop_NTPase"/>
</dbReference>
<feature type="coiled-coil region" evidence="10">
    <location>
        <begin position="1336"/>
        <end position="1413"/>
    </location>
</feature>
<dbReference type="GO" id="GO:0140694">
    <property type="term" value="P:membraneless organelle assembly"/>
    <property type="evidence" value="ECO:0007669"/>
    <property type="project" value="UniProtKB-ARBA"/>
</dbReference>
<comment type="similarity">
    <text evidence="9">Belongs to the TRAFAC class myosin-kinesin ATPase superfamily. Kinesin family.</text>
</comment>
<sequence>MSEGDAVQVCVRVRPLIQREQGDQLNLLWRAEKSKISQIDGTKSFNFDRVFHSNETTSQVYQEMAIPIIRSVLHGYHGTIFAYGQTSSGKTYTMMGTTDSVGIIPQAVQDIFKIIQEIPNREFLLRVSYMEIYNETVTDLLCDDRKKKPLEIREDIDRNVYVADLTEEIVMIPDHVIKWIKKGEKNRRYGETKMNEHSSRSHTIFRMILESRERSDPGNPETCDGAVMVSHLNLVDLAGSERASQTGAEGVRLKEGCNINRSLFILGQVIKKLSDGQAGGFINYRDSKLTRILQNSLGGNTKTLIICTVTPVSFDETLSTLQFASTAKHVRNTPHVNEVVDDQALLKRYRKEIMDLKKQLEQLEASSGVRTQAMAKEEHTQLLAEIQQLQNERQNRIWNLANIIIAPSEVCEQERKAKRKRRVTWAPGKLKNSLGSSGFTDFDIFPKLSTNLNKKPKFSDLTLLAEVDDSICTEFSDFDELAPETDWNIMSKVTSRDKSAAHCHSMMDFDSEEQFPGSHQFKDSSQQKCKEMEQKIADLESQLKKVSQEYETETKERQSFAHEITNLKEQLETKEEEKNNIVKLLEHQITTLEGQLQTIIPKNESIKKPSIDVEEESPEENDTHGNKITVLELSSHSLGNLCEVQGYDDKDLSHNHSLCQEQIQMLEQKIIDLEQTIENLTVQNKQEDDGKAHTQDLMETIQLCEALMTEKGNAQHEVTVMRSNFDSIILENETLKREIADLERQLNEKTETSEFEELEKETQKEHETELETRSNLLKEQEKEIIELKKNVDNLQKKMRNMDLCASMGDTDNLCEEVFQLKQSLSDAEAVTRDAQKESAFLKSENRELKEKMEKMSSHCQQRENDASSYEKQLESEKSKFKQMQADLQKELQCAFNEINQLTGLMAGKVPKDLLTRVELEKEISNYSKQLAKIMEEKTILEKEVACLSEYKYLPSEIEHLKHQLSQTSEELDLLKSEREQHSSIICKHEHALQEQTLQITTLTDEITCVQSKLSEAEKQHSELKRVHSELEEKYMSATQELVQKQNESECLLKEIEQHQCTIDGLEQKLSTVAEEFAQAERDKEQLISQQEVLIQAEQNAKHWQQAAPSTEEKDSQVTIPLHSLDEVTALLKERDDVQKTIEMERDDLKEQLSLQGEILQDQANVFQKEVETYKELQQDLSAEIEQLKSCLKENQQSLDVMQVEKSEVYQKLRDVQKQLEVVDQERSKLLSSIDDLKAERDDLRSDLNENIELSIETQDELRTTQQELKQQKKLVGDLRKQLEETTTTSKFCQDPNLGQELEEKLQDTNAYYKALIDEKYALETTLQSLMGEMELLRECTKAAELAQEKAEGETRELEQKLCTFEKQLFSISCERDEAKNMENNLTEERNMLKHEIEKNIKQIQCLNEELNLMKPNGDDDLRQQKLLAQEKMDLKEILENVGAESHQLKHDLQKNIEMSIETQEELQGALEELKHKTRLLDNLKSLHDITEDHSENHETDLEHKVLRLEGQMNALIQERDSLLLELKATANRKMELDELVSTLTEERNTLQEKSSDGQISVLAEQLQDIEAKYQELLCEKHLLETAHQSLKCEMELLREHVRTMGLALEHAEDVKVEAADKLCSLEKHYSHIDEADNLKVELNVSGAAMECSEMLYETQEESKHQIHLGDDLSEQILKDVCSMQPGTDFLLSPEEKVLSLKEELEQNQAGHHLEEHVQAQDRLQCEVESLLMNLQNAQSTLESCQREKHENEQMLCSLQQQMEAVTQERDEMRITQASLISERDQLNEALHTNTEMVEYYKNELQQKALEGQHMLLEKEELQETQKKLKDEVELLMKSIKDAEVTLQTVEQDKLEADLKLLNLQKEMEILAKERDELRTTQEKLTSERDQLTEDLKTNLNMIEHIETSVQQTHTEEHGTMHDDSTLELVQQGTSNDLKQLMSNLKDTEARLQNLQQDKVETEQKFLNLQNCMEPLVQERDELKLKQDTLIAERDRLQEDLKNNIDMFANIKNELHQKSLDAQQIMLEKEELELAHQRLKDDLELINTKDIEAALQNVQQEKLEIVQQLLKLQQERETLAQEREALIISQDNLTCEWDQEKVKLDLVHQKLKDEIEQLLKNMKGLEETLQSVQQDKLETEQKLINLQQQMETLTQEREELRTSQENLTSERDLLKGNLKEHIEMVMNLRNEKQKKHTEDQPTVHQISFEQVQQSCKEEMEALIKDMKQTETKLQSVQQDKLETEQKCTDLQQQMETLAQERDELKLKQDNLISERDQLKEDLKENIEMSIETQDDLRKAQEELQLQKHRVQQLTSQMSLLEEKLASVEKELIQKENALSESLKKIHENTKQEVDSKVEELSHALESSELALEQVRLENDDAARKVRDLTVELGAMSDERTHLQKLKENLKEEVNQLNNDLENLTQKHALLEAQHADENLRQEELVTEIKELKDKLEATHSRAQLLEAEKDNLQKQIQEQDLKISSLYLEQEQFQQLLQRVRSEKENIYSELQGQEKESAQLREELNKCQTELQVVKQQKDDINEHLNLKVNTLDELTKQISSLQEQIEQLQQAIKDEREKNVELNDEIERKDKDILLLNLKLSLPPEEDEEDELAKHMDALKDKTQEITDLLVKISGVYSDQHSLINSLASEIHNEEETCKSILGQIKDKLSPTQSRSFRSLQTEHVKINSQLQTVLSKFKLICMNAIVKEEQYSLLNVYEVDLITEQKKHEELELQIQCLEQHGKKWTDSAADDLKFYELEFLNKLINKKYDLIKHVEEDFSAIQVILTSIEQVLQDETKCKQSFNLWLDEFKDENINVMKLNEGVQQENKRIIGMIQLMTKKLRTVLQSKIQSVVTEYLKTIQTELEETKVKNTELMKRVHQLSPTGSTDIIENENARLQEKLKSLQAELKKMQSRIKNLEDELDTVKADAKEKEERAAALQNKLLLNTTETELAKIQIQLTEKDNRLQTALKEIENLQSTVSKGAKPYQEEIDQLKTQVVKIEMERMKLSKSMDKEIASLKSCLEDKEECLRKLKEQLRRAQKDSDTSVCSEKDHPSYSHYPLTCGGGSGIVQSTAFLVLQSENAKLEREASHYKKKYNQLSRNIYKREDKKIKVSETPAPLNAAHESYGMLPSNKAVPSDVSPTKSEILNLYLASPGKTGMQRKREAPPYKTEAIKRVALSPSKAGRHSVASASPSKPAMLTKSQISPERTQVPLLSSLISSPCKKQTLLKNEDSPKQKFFDARSKSLPYCPTQFFDNSKLGTLPDVKNVESTAETETWWYDRKKETANECKTS</sequence>
<evidence type="ECO:0000256" key="8">
    <source>
        <dbReference type="ARBA" id="ARBA00081766"/>
    </source>
</evidence>
<feature type="coiled-coil region" evidence="10">
    <location>
        <begin position="1818"/>
        <end position="1894"/>
    </location>
</feature>
<keyword evidence="3 9" id="KW-0067">ATP-binding</keyword>
<dbReference type="PRINTS" id="PR00380">
    <property type="entry name" value="KINESINHEAVY"/>
</dbReference>
<dbReference type="SMART" id="SM00129">
    <property type="entry name" value="KISc"/>
    <property type="match status" value="1"/>
</dbReference>
<dbReference type="EMBL" id="OW240917">
    <property type="protein sequence ID" value="CAH2300861.1"/>
    <property type="molecule type" value="Genomic_DNA"/>
</dbReference>
<feature type="coiled-coil region" evidence="10">
    <location>
        <begin position="3079"/>
        <end position="3106"/>
    </location>
</feature>
<dbReference type="SUPFAM" id="SSF52540">
    <property type="entry name" value="P-loop containing nucleoside triphosphate hydrolases"/>
    <property type="match status" value="1"/>
</dbReference>
<evidence type="ECO:0000313" key="13">
    <source>
        <dbReference type="EMBL" id="CAH2300861.1"/>
    </source>
</evidence>
<dbReference type="InterPro" id="IPR036961">
    <property type="entry name" value="Kinesin_motor_dom_sf"/>
</dbReference>
<keyword evidence="2 9" id="KW-0547">Nucleotide-binding</keyword>
<keyword evidence="14" id="KW-1185">Reference proteome</keyword>
<gene>
    <name evidence="13" type="ORF">PECUL_23A016502</name>
</gene>
<feature type="region of interest" description="Disordered" evidence="11">
    <location>
        <begin position="3184"/>
        <end position="3211"/>
    </location>
</feature>
<reference evidence="13" key="1">
    <citation type="submission" date="2022-03" db="EMBL/GenBank/DDBJ databases">
        <authorList>
            <person name="Alioto T."/>
            <person name="Alioto T."/>
            <person name="Gomez Garrido J."/>
        </authorList>
    </citation>
    <scope>NUCLEOTIDE SEQUENCE</scope>
</reference>
<feature type="domain" description="Kinesin motor" evidence="12">
    <location>
        <begin position="6"/>
        <end position="330"/>
    </location>
</feature>
<protein>
    <recommendedName>
        <fullName evidence="7">Centromere-associated protein E</fullName>
    </recommendedName>
    <alternativeName>
        <fullName evidence="8">Centromere protein E</fullName>
    </alternativeName>
</protein>
<proteinExistence type="inferred from homology"/>
<evidence type="ECO:0000256" key="11">
    <source>
        <dbReference type="SAM" id="MobiDB-lite"/>
    </source>
</evidence>
<dbReference type="PROSITE" id="PS50067">
    <property type="entry name" value="KINESIN_MOTOR_2"/>
    <property type="match status" value="1"/>
</dbReference>
<dbReference type="GO" id="GO:0005874">
    <property type="term" value="C:microtubule"/>
    <property type="evidence" value="ECO:0007669"/>
    <property type="project" value="TreeGrafter"/>
</dbReference>
<feature type="compositionally biased region" description="Basic and acidic residues" evidence="11">
    <location>
        <begin position="760"/>
        <end position="775"/>
    </location>
</feature>
<dbReference type="FunFam" id="3.40.850.10:FF:000026">
    <property type="entry name" value="Centromere-associated protein E"/>
    <property type="match status" value="1"/>
</dbReference>
<dbReference type="InterPro" id="IPR019821">
    <property type="entry name" value="Kinesin_motor_CS"/>
</dbReference>
<dbReference type="Gene3D" id="1.20.5.340">
    <property type="match status" value="1"/>
</dbReference>
<dbReference type="GO" id="GO:0003777">
    <property type="term" value="F:microtubule motor activity"/>
    <property type="evidence" value="ECO:0007669"/>
    <property type="project" value="InterPro"/>
</dbReference>
<dbReference type="GO" id="GO:0000280">
    <property type="term" value="P:nuclear division"/>
    <property type="evidence" value="ECO:0007669"/>
    <property type="project" value="UniProtKB-ARBA"/>
</dbReference>
<feature type="coiled-coil region" evidence="10">
    <location>
        <begin position="916"/>
        <end position="1089"/>
    </location>
</feature>
<feature type="coiled-coil region" evidence="10">
    <location>
        <begin position="2860"/>
        <end position="3046"/>
    </location>
</feature>
<feature type="coiled-coil region" evidence="10">
    <location>
        <begin position="1219"/>
        <end position="1288"/>
    </location>
</feature>
<dbReference type="PROSITE" id="PS00411">
    <property type="entry name" value="KINESIN_MOTOR_1"/>
    <property type="match status" value="1"/>
</dbReference>
<evidence type="ECO:0000256" key="1">
    <source>
        <dbReference type="ARBA" id="ARBA00004245"/>
    </source>
</evidence>
<feature type="coiled-coil region" evidence="10">
    <location>
        <begin position="1720"/>
        <end position="1754"/>
    </location>
</feature>
<feature type="coiled-coil region" evidence="10">
    <location>
        <begin position="656"/>
        <end position="683"/>
    </location>
</feature>
<dbReference type="CDD" id="cd01374">
    <property type="entry name" value="KISc_CENP_E"/>
    <property type="match status" value="1"/>
</dbReference>
<dbReference type="PANTHER" id="PTHR47968">
    <property type="entry name" value="CENTROMERE PROTEIN E"/>
    <property type="match status" value="1"/>
</dbReference>
<keyword evidence="4 10" id="KW-0175">Coiled coil</keyword>
<dbReference type="GO" id="GO:0007018">
    <property type="term" value="P:microtubule-based movement"/>
    <property type="evidence" value="ECO:0007669"/>
    <property type="project" value="InterPro"/>
</dbReference>
<evidence type="ECO:0000256" key="2">
    <source>
        <dbReference type="ARBA" id="ARBA00022741"/>
    </source>
</evidence>
<keyword evidence="6" id="KW-0206">Cytoskeleton</keyword>
<dbReference type="GO" id="GO:0005524">
    <property type="term" value="F:ATP binding"/>
    <property type="evidence" value="ECO:0007669"/>
    <property type="project" value="UniProtKB-UniRule"/>
</dbReference>
<feature type="coiled-coil region" evidence="10">
    <location>
        <begin position="1934"/>
        <end position="2626"/>
    </location>
</feature>
<evidence type="ECO:0000256" key="9">
    <source>
        <dbReference type="PROSITE-ProRule" id="PRU00283"/>
    </source>
</evidence>
<feature type="coiled-coil region" evidence="10">
    <location>
        <begin position="831"/>
        <end position="890"/>
    </location>
</feature>
<dbReference type="GO" id="GO:0030071">
    <property type="term" value="P:regulation of mitotic metaphase/anaphase transition"/>
    <property type="evidence" value="ECO:0007669"/>
    <property type="project" value="UniProtKB-ARBA"/>
</dbReference>
<evidence type="ECO:0000313" key="14">
    <source>
        <dbReference type="Proteomes" id="UP001295444"/>
    </source>
</evidence>
<dbReference type="InterPro" id="IPR001752">
    <property type="entry name" value="Kinesin_motor_dom"/>
</dbReference>
<dbReference type="Pfam" id="PF00225">
    <property type="entry name" value="Kinesin"/>
    <property type="match status" value="1"/>
</dbReference>
<comment type="subcellular location">
    <subcellularLocation>
        <location evidence="1">Cytoplasm</location>
        <location evidence="1">Cytoskeleton</location>
    </subcellularLocation>
</comment>
<dbReference type="InterPro" id="IPR027640">
    <property type="entry name" value="Kinesin-like_fam"/>
</dbReference>
<evidence type="ECO:0000259" key="12">
    <source>
        <dbReference type="PROSITE" id="PS50067"/>
    </source>
</evidence>
<feature type="coiled-coil region" evidence="10">
    <location>
        <begin position="1456"/>
        <end position="1586"/>
    </location>
</feature>
<dbReference type="PANTHER" id="PTHR47968:SF75">
    <property type="entry name" value="CENTROMERE-ASSOCIATED PROTEIN E"/>
    <property type="match status" value="1"/>
</dbReference>
<dbReference type="Gene3D" id="3.40.850.10">
    <property type="entry name" value="Kinesin motor domain"/>
    <property type="match status" value="1"/>
</dbReference>
<evidence type="ECO:0000256" key="6">
    <source>
        <dbReference type="ARBA" id="ARBA00023212"/>
    </source>
</evidence>
<evidence type="ECO:0000256" key="10">
    <source>
        <dbReference type="SAM" id="Coils"/>
    </source>
</evidence>
<dbReference type="GO" id="GO:0008017">
    <property type="term" value="F:microtubule binding"/>
    <property type="evidence" value="ECO:0007669"/>
    <property type="project" value="InterPro"/>
</dbReference>
<feature type="coiled-coil region" evidence="10">
    <location>
        <begin position="339"/>
        <end position="392"/>
    </location>
</feature>
<feature type="coiled-coil region" evidence="10">
    <location>
        <begin position="2716"/>
        <end position="2743"/>
    </location>
</feature>
<evidence type="ECO:0000256" key="7">
    <source>
        <dbReference type="ARBA" id="ARBA00070169"/>
    </source>
</evidence>
<feature type="coiled-coil region" evidence="10">
    <location>
        <begin position="522"/>
        <end position="588"/>
    </location>
</feature>
<dbReference type="GO" id="GO:0000779">
    <property type="term" value="C:condensed chromosome, centromeric region"/>
    <property type="evidence" value="ECO:0007669"/>
    <property type="project" value="UniProtKB-ARBA"/>
</dbReference>
<dbReference type="GO" id="GO:0000278">
    <property type="term" value="P:mitotic cell cycle"/>
    <property type="evidence" value="ECO:0007669"/>
    <property type="project" value="UniProtKB-ARBA"/>
</dbReference>
<evidence type="ECO:0000256" key="4">
    <source>
        <dbReference type="ARBA" id="ARBA00023054"/>
    </source>
</evidence>
<dbReference type="GO" id="GO:0008608">
    <property type="term" value="P:attachment of spindle microtubules to kinetochore"/>
    <property type="evidence" value="ECO:0007669"/>
    <property type="project" value="UniProtKB-ARBA"/>
</dbReference>
<accession>A0AAD1WB27</accession>
<dbReference type="Proteomes" id="UP001295444">
    <property type="component" value="Chromosome 06"/>
</dbReference>
<dbReference type="GO" id="GO:0007051">
    <property type="term" value="P:spindle organization"/>
    <property type="evidence" value="ECO:0007669"/>
    <property type="project" value="UniProtKB-ARBA"/>
</dbReference>
<dbReference type="GO" id="GO:0043515">
    <property type="term" value="F:kinetochore binding"/>
    <property type="evidence" value="ECO:0007669"/>
    <property type="project" value="UniProtKB-ARBA"/>
</dbReference>
<evidence type="ECO:0000256" key="3">
    <source>
        <dbReference type="ARBA" id="ARBA00022840"/>
    </source>
</evidence>
<keyword evidence="6" id="KW-0963">Cytoplasm</keyword>
<organism evidence="13 14">
    <name type="scientific">Pelobates cultripes</name>
    <name type="common">Western spadefoot toad</name>
    <dbReference type="NCBI Taxonomy" id="61616"/>
    <lineage>
        <taxon>Eukaryota</taxon>
        <taxon>Metazoa</taxon>
        <taxon>Chordata</taxon>
        <taxon>Craniata</taxon>
        <taxon>Vertebrata</taxon>
        <taxon>Euteleostomi</taxon>
        <taxon>Amphibia</taxon>
        <taxon>Batrachia</taxon>
        <taxon>Anura</taxon>
        <taxon>Pelobatoidea</taxon>
        <taxon>Pelobatidae</taxon>
        <taxon>Pelobates</taxon>
    </lineage>
</organism>
<dbReference type="SUPFAM" id="SSF57997">
    <property type="entry name" value="Tropomyosin"/>
    <property type="match status" value="1"/>
</dbReference>
<evidence type="ECO:0000256" key="5">
    <source>
        <dbReference type="ARBA" id="ARBA00023175"/>
    </source>
</evidence>
<keyword evidence="5 9" id="KW-0505">Motor protein</keyword>
<feature type="region of interest" description="Disordered" evidence="11">
    <location>
        <begin position="747"/>
        <end position="775"/>
    </location>
</feature>
<feature type="binding site" evidence="9">
    <location>
        <begin position="84"/>
        <end position="91"/>
    </location>
    <ligand>
        <name>ATP</name>
        <dbReference type="ChEBI" id="CHEBI:30616"/>
    </ligand>
</feature>
<name>A0AAD1WB27_PELCU</name>